<dbReference type="AlphaFoldDB" id="A0AAP0MAY7"/>
<organism evidence="2 3">
    <name type="scientific">Citrus x changshan-huyou</name>
    <dbReference type="NCBI Taxonomy" id="2935761"/>
    <lineage>
        <taxon>Eukaryota</taxon>
        <taxon>Viridiplantae</taxon>
        <taxon>Streptophyta</taxon>
        <taxon>Embryophyta</taxon>
        <taxon>Tracheophyta</taxon>
        <taxon>Spermatophyta</taxon>
        <taxon>Magnoliopsida</taxon>
        <taxon>eudicotyledons</taxon>
        <taxon>Gunneridae</taxon>
        <taxon>Pentapetalae</taxon>
        <taxon>rosids</taxon>
        <taxon>malvids</taxon>
        <taxon>Sapindales</taxon>
        <taxon>Rutaceae</taxon>
        <taxon>Aurantioideae</taxon>
        <taxon>Citrus</taxon>
    </lineage>
</organism>
<accession>A0AAP0MAY7</accession>
<keyword evidence="3" id="KW-1185">Reference proteome</keyword>
<name>A0AAP0MAY7_9ROSI</name>
<evidence type="ECO:0000256" key="1">
    <source>
        <dbReference type="SAM" id="MobiDB-lite"/>
    </source>
</evidence>
<feature type="region of interest" description="Disordered" evidence="1">
    <location>
        <begin position="94"/>
        <end position="126"/>
    </location>
</feature>
<feature type="compositionally biased region" description="Basic and acidic residues" evidence="1">
    <location>
        <begin position="94"/>
        <end position="109"/>
    </location>
</feature>
<reference evidence="2 3" key="1">
    <citation type="submission" date="2024-05" db="EMBL/GenBank/DDBJ databases">
        <title>Haplotype-resolved chromosome-level genome assembly of Huyou (Citrus changshanensis).</title>
        <authorList>
            <person name="Miao C."/>
            <person name="Chen W."/>
            <person name="Wu Y."/>
            <person name="Wang L."/>
            <person name="Zhao S."/>
            <person name="Grierson D."/>
            <person name="Xu C."/>
            <person name="Chen K."/>
        </authorList>
    </citation>
    <scope>NUCLEOTIDE SEQUENCE [LARGE SCALE GENOMIC DNA]</scope>
    <source>
        <strain evidence="2">01-14</strain>
        <tissue evidence="2">Leaf</tissue>
    </source>
</reference>
<dbReference type="Proteomes" id="UP001428341">
    <property type="component" value="Unassembled WGS sequence"/>
</dbReference>
<evidence type="ECO:0000313" key="2">
    <source>
        <dbReference type="EMBL" id="KAK9200877.1"/>
    </source>
</evidence>
<sequence>MCGTACCSTLHNTCIALPLSGVVSPLLRFGWLLFRIYPTIRIDSLPVPIDLSQKKIILDLEMQISVVFMLGIYFTSRKEARTVSGIRGQVKKAAKEEIGSQPKGREGILEKGLPGAPLRETSAEQH</sequence>
<evidence type="ECO:0000313" key="3">
    <source>
        <dbReference type="Proteomes" id="UP001428341"/>
    </source>
</evidence>
<dbReference type="EMBL" id="JBCGBO010000005">
    <property type="protein sequence ID" value="KAK9200877.1"/>
    <property type="molecule type" value="Genomic_DNA"/>
</dbReference>
<comment type="caution">
    <text evidence="2">The sequence shown here is derived from an EMBL/GenBank/DDBJ whole genome shotgun (WGS) entry which is preliminary data.</text>
</comment>
<protein>
    <submittedName>
        <fullName evidence="2">Uncharacterized protein</fullName>
    </submittedName>
</protein>
<proteinExistence type="predicted"/>
<gene>
    <name evidence="2" type="ORF">WN944_016076</name>
</gene>